<keyword evidence="6" id="KW-0418">Kinase</keyword>
<keyword evidence="7" id="KW-0067">ATP-binding</keyword>
<dbReference type="PANTHER" id="PTHR24421:SF10">
    <property type="entry name" value="NITRATE_NITRITE SENSOR PROTEIN NARQ"/>
    <property type="match status" value="1"/>
</dbReference>
<keyword evidence="4" id="KW-0808">Transferase</keyword>
<dbReference type="PROSITE" id="PS50112">
    <property type="entry name" value="PAS"/>
    <property type="match status" value="1"/>
</dbReference>
<keyword evidence="11" id="KW-0812">Transmembrane</keyword>
<evidence type="ECO:0000256" key="4">
    <source>
        <dbReference type="ARBA" id="ARBA00022679"/>
    </source>
</evidence>
<evidence type="ECO:0000259" key="14">
    <source>
        <dbReference type="PROSITE" id="PS50113"/>
    </source>
</evidence>
<dbReference type="EMBL" id="SORE01000008">
    <property type="protein sequence ID" value="TDY50965.1"/>
    <property type="molecule type" value="Genomic_DNA"/>
</dbReference>
<evidence type="ECO:0000256" key="11">
    <source>
        <dbReference type="SAM" id="Phobius"/>
    </source>
</evidence>
<keyword evidence="3" id="KW-0597">Phosphoprotein</keyword>
<reference evidence="15 16" key="1">
    <citation type="submission" date="2019-03" db="EMBL/GenBank/DDBJ databases">
        <title>Genomic Encyclopedia of Type Strains, Phase III (KMG-III): the genomes of soil and plant-associated and newly described type strains.</title>
        <authorList>
            <person name="Whitman W."/>
        </authorList>
    </citation>
    <scope>NUCLEOTIDE SEQUENCE [LARGE SCALE GENOMIC DNA]</scope>
    <source>
        <strain evidence="15 16">LMG 29544</strain>
    </source>
</reference>
<dbReference type="InterPro" id="IPR035965">
    <property type="entry name" value="PAS-like_dom_sf"/>
</dbReference>
<dbReference type="InterPro" id="IPR036890">
    <property type="entry name" value="HATPase_C_sf"/>
</dbReference>
<evidence type="ECO:0000256" key="3">
    <source>
        <dbReference type="ARBA" id="ARBA00022553"/>
    </source>
</evidence>
<keyword evidence="11" id="KW-1133">Transmembrane helix</keyword>
<feature type="domain" description="PAS" evidence="13">
    <location>
        <begin position="309"/>
        <end position="362"/>
    </location>
</feature>
<dbReference type="PROSITE" id="PS50109">
    <property type="entry name" value="HIS_KIN"/>
    <property type="match status" value="1"/>
</dbReference>
<protein>
    <recommendedName>
        <fullName evidence="2">histidine kinase</fullName>
        <ecNumber evidence="2">2.7.13.3</ecNumber>
    </recommendedName>
</protein>
<dbReference type="NCBIfam" id="TIGR00229">
    <property type="entry name" value="sensory_box"/>
    <property type="match status" value="1"/>
</dbReference>
<feature type="compositionally biased region" description="Basic and acidic residues" evidence="10">
    <location>
        <begin position="613"/>
        <end position="625"/>
    </location>
</feature>
<evidence type="ECO:0000256" key="8">
    <source>
        <dbReference type="ARBA" id="ARBA00023012"/>
    </source>
</evidence>
<dbReference type="InterPro" id="IPR011712">
    <property type="entry name" value="Sig_transdc_His_kin_sub3_dim/P"/>
</dbReference>
<dbReference type="CDD" id="cd16917">
    <property type="entry name" value="HATPase_UhpB-NarQ-NarX-like"/>
    <property type="match status" value="1"/>
</dbReference>
<evidence type="ECO:0000256" key="5">
    <source>
        <dbReference type="ARBA" id="ARBA00022741"/>
    </source>
</evidence>
<dbReference type="Pfam" id="PF07730">
    <property type="entry name" value="HisKA_3"/>
    <property type="match status" value="1"/>
</dbReference>
<comment type="caution">
    <text evidence="15">The sequence shown here is derived from an EMBL/GenBank/DDBJ whole genome shotgun (WGS) entry which is preliminary data.</text>
</comment>
<dbReference type="Pfam" id="PF02518">
    <property type="entry name" value="HATPase_c"/>
    <property type="match status" value="1"/>
</dbReference>
<evidence type="ECO:0000313" key="16">
    <source>
        <dbReference type="Proteomes" id="UP000295509"/>
    </source>
</evidence>
<dbReference type="Pfam" id="PF13426">
    <property type="entry name" value="PAS_9"/>
    <property type="match status" value="1"/>
</dbReference>
<gene>
    <name evidence="15" type="ORF">BX592_108202</name>
</gene>
<dbReference type="Gene3D" id="3.30.450.20">
    <property type="entry name" value="PAS domain"/>
    <property type="match status" value="1"/>
</dbReference>
<evidence type="ECO:0000259" key="13">
    <source>
        <dbReference type="PROSITE" id="PS50112"/>
    </source>
</evidence>
<dbReference type="SMART" id="SM00387">
    <property type="entry name" value="HATPase_c"/>
    <property type="match status" value="1"/>
</dbReference>
<keyword evidence="11" id="KW-0472">Membrane</keyword>
<feature type="coiled-coil region" evidence="9">
    <location>
        <begin position="428"/>
        <end position="485"/>
    </location>
</feature>
<organism evidence="15 16">
    <name type="scientific">Paraburkholderia rhizosphaerae</name>
    <dbReference type="NCBI Taxonomy" id="480658"/>
    <lineage>
        <taxon>Bacteria</taxon>
        <taxon>Pseudomonadati</taxon>
        <taxon>Pseudomonadota</taxon>
        <taxon>Betaproteobacteria</taxon>
        <taxon>Burkholderiales</taxon>
        <taxon>Burkholderiaceae</taxon>
        <taxon>Paraburkholderia</taxon>
    </lineage>
</organism>
<feature type="domain" description="Histidine kinase" evidence="12">
    <location>
        <begin position="463"/>
        <end position="673"/>
    </location>
</feature>
<evidence type="ECO:0000313" key="15">
    <source>
        <dbReference type="EMBL" id="TDY50965.1"/>
    </source>
</evidence>
<dbReference type="GO" id="GO:0000155">
    <property type="term" value="F:phosphorelay sensor kinase activity"/>
    <property type="evidence" value="ECO:0007669"/>
    <property type="project" value="InterPro"/>
</dbReference>
<dbReference type="GO" id="GO:0046983">
    <property type="term" value="F:protein dimerization activity"/>
    <property type="evidence" value="ECO:0007669"/>
    <property type="project" value="InterPro"/>
</dbReference>
<keyword evidence="8" id="KW-0902">Two-component regulatory system</keyword>
<sequence>MAARNQADQDGQTPRRLEPGWRLRKPAVVIGLIVAGGVAGSLGVAMWVEHDLRHTAHARFERRVERLATTARNQLEGSVLLLEAGRTAIESASVPPGQAIREFAETLDVGNARTPVRTLEYMSTDQLAARGDPAVRAALSRATASQQTGLAVPAVGVVQPQEGALLLVLPVRAPRASPPVSAGRREPSGFLLASVDPARLFEPAGISEQGIDMRLVAGSPPVTVYEASRGAEDVPAPQHAFDASRTFSFGGTPLTFVFAANRDAATGAAGPVALILVAGLAATVLSTLACYWASRRANGATGASDEVLNEARMMSVVRASSDAVITIDDAQRIVIFNPMAERVFGVSAMEAIGTTLDRFIPQRYREAHTKHVEQFGITGVSDRQMGRQRVLFGVRANGEEFPLEASISQIRDRMGKLYTVVLRDVTERVRAENALRQSREELADLSANLQKVREEEKTRIARELHDDLGQQLTALKMDLSAAERALRPANPDAPVDRHAAAQALRLLDGMRRLIDSTVASLRRIAADLRPVMLDDLGLLAAIDWLTNDFTQRYGIPAERRIDAGQTSFTREAATAIFRIVQEALNNVARHADATVVRVSLTTTGDHCLLKVEDDGRGAPADERRAQANPNAGTPRTFGLIGIRERARLLGGTVTIDTAKDHGFALTISFPLRAVQQEETLP</sequence>
<dbReference type="RefSeq" id="WP_134192189.1">
    <property type="nucleotide sequence ID" value="NZ_JBHLUW010000003.1"/>
</dbReference>
<feature type="domain" description="PAC" evidence="14">
    <location>
        <begin position="384"/>
        <end position="437"/>
    </location>
</feature>
<evidence type="ECO:0000256" key="9">
    <source>
        <dbReference type="SAM" id="Coils"/>
    </source>
</evidence>
<keyword evidence="16" id="KW-1185">Reference proteome</keyword>
<accession>A0A4R8LVU6</accession>
<evidence type="ECO:0000259" key="12">
    <source>
        <dbReference type="PROSITE" id="PS50109"/>
    </source>
</evidence>
<dbReference type="Gene3D" id="1.20.5.1930">
    <property type="match status" value="1"/>
</dbReference>
<dbReference type="GO" id="GO:0005524">
    <property type="term" value="F:ATP binding"/>
    <property type="evidence" value="ECO:0007669"/>
    <property type="project" value="UniProtKB-KW"/>
</dbReference>
<feature type="transmembrane region" description="Helical" evidence="11">
    <location>
        <begin position="27"/>
        <end position="48"/>
    </location>
</feature>
<feature type="region of interest" description="Disordered" evidence="10">
    <location>
        <begin position="613"/>
        <end position="634"/>
    </location>
</feature>
<name>A0A4R8LVU6_9BURK</name>
<dbReference type="AlphaFoldDB" id="A0A4R8LVU6"/>
<dbReference type="SMART" id="SM00091">
    <property type="entry name" value="PAS"/>
    <property type="match status" value="1"/>
</dbReference>
<evidence type="ECO:0000256" key="2">
    <source>
        <dbReference type="ARBA" id="ARBA00012438"/>
    </source>
</evidence>
<keyword evidence="5" id="KW-0547">Nucleotide-binding</keyword>
<dbReference type="InterPro" id="IPR000700">
    <property type="entry name" value="PAS-assoc_C"/>
</dbReference>
<dbReference type="EC" id="2.7.13.3" evidence="2"/>
<dbReference type="SUPFAM" id="SSF55785">
    <property type="entry name" value="PYP-like sensor domain (PAS domain)"/>
    <property type="match status" value="1"/>
</dbReference>
<dbReference type="InterPro" id="IPR000014">
    <property type="entry name" value="PAS"/>
</dbReference>
<dbReference type="PROSITE" id="PS50113">
    <property type="entry name" value="PAC"/>
    <property type="match status" value="1"/>
</dbReference>
<dbReference type="OrthoDB" id="9813412at2"/>
<dbReference type="Proteomes" id="UP000295509">
    <property type="component" value="Unassembled WGS sequence"/>
</dbReference>
<dbReference type="InterPro" id="IPR005467">
    <property type="entry name" value="His_kinase_dom"/>
</dbReference>
<evidence type="ECO:0000256" key="10">
    <source>
        <dbReference type="SAM" id="MobiDB-lite"/>
    </source>
</evidence>
<evidence type="ECO:0000256" key="1">
    <source>
        <dbReference type="ARBA" id="ARBA00000085"/>
    </source>
</evidence>
<proteinExistence type="predicted"/>
<dbReference type="InterPro" id="IPR003594">
    <property type="entry name" value="HATPase_dom"/>
</dbReference>
<evidence type="ECO:0000256" key="7">
    <source>
        <dbReference type="ARBA" id="ARBA00022840"/>
    </source>
</evidence>
<dbReference type="PANTHER" id="PTHR24421">
    <property type="entry name" value="NITRATE/NITRITE SENSOR PROTEIN NARX-RELATED"/>
    <property type="match status" value="1"/>
</dbReference>
<evidence type="ECO:0000256" key="6">
    <source>
        <dbReference type="ARBA" id="ARBA00022777"/>
    </source>
</evidence>
<dbReference type="CDD" id="cd00130">
    <property type="entry name" value="PAS"/>
    <property type="match status" value="1"/>
</dbReference>
<dbReference type="SUPFAM" id="SSF55874">
    <property type="entry name" value="ATPase domain of HSP90 chaperone/DNA topoisomerase II/histidine kinase"/>
    <property type="match status" value="1"/>
</dbReference>
<keyword evidence="9" id="KW-0175">Coiled coil</keyword>
<dbReference type="Gene3D" id="3.30.565.10">
    <property type="entry name" value="Histidine kinase-like ATPase, C-terminal domain"/>
    <property type="match status" value="1"/>
</dbReference>
<dbReference type="InterPro" id="IPR050482">
    <property type="entry name" value="Sensor_HK_TwoCompSys"/>
</dbReference>
<comment type="catalytic activity">
    <reaction evidence="1">
        <text>ATP + protein L-histidine = ADP + protein N-phospho-L-histidine.</text>
        <dbReference type="EC" id="2.7.13.3"/>
    </reaction>
</comment>
<dbReference type="GO" id="GO:0016020">
    <property type="term" value="C:membrane"/>
    <property type="evidence" value="ECO:0007669"/>
    <property type="project" value="InterPro"/>
</dbReference>